<dbReference type="RefSeq" id="WP_200175128.1">
    <property type="nucleotide sequence ID" value="NZ_BAABKQ010000001.1"/>
</dbReference>
<protein>
    <recommendedName>
        <fullName evidence="7 14">Ribonuclease HII</fullName>
        <shortName evidence="14">RNase HII</shortName>
        <ecNumber evidence="6 14">3.1.26.4</ecNumber>
    </recommendedName>
</protein>
<evidence type="ECO:0000256" key="6">
    <source>
        <dbReference type="ARBA" id="ARBA00012180"/>
    </source>
</evidence>
<dbReference type="InterPro" id="IPR012337">
    <property type="entry name" value="RNaseH-like_sf"/>
</dbReference>
<evidence type="ECO:0000256" key="16">
    <source>
        <dbReference type="RuleBase" id="RU003515"/>
    </source>
</evidence>
<dbReference type="Proteomes" id="UP001500839">
    <property type="component" value="Unassembled WGS sequence"/>
</dbReference>
<dbReference type="InterPro" id="IPR022898">
    <property type="entry name" value="RNase_HII"/>
</dbReference>
<comment type="function">
    <text evidence="3 14 16">Endonuclease that specifically degrades the RNA of RNA-DNA hybrids.</text>
</comment>
<proteinExistence type="inferred from homology"/>
<evidence type="ECO:0000256" key="14">
    <source>
        <dbReference type="HAMAP-Rule" id="MF_00052"/>
    </source>
</evidence>
<dbReference type="NCBIfam" id="NF000598">
    <property type="entry name" value="PRK00015.2-2"/>
    <property type="match status" value="1"/>
</dbReference>
<feature type="binding site" evidence="14 15">
    <location>
        <position position="47"/>
    </location>
    <ligand>
        <name>a divalent metal cation</name>
        <dbReference type="ChEBI" id="CHEBI:60240"/>
    </ligand>
</feature>
<dbReference type="InterPro" id="IPR024567">
    <property type="entry name" value="RNase_HII/HIII_dom"/>
</dbReference>
<evidence type="ECO:0000256" key="2">
    <source>
        <dbReference type="ARBA" id="ARBA00001946"/>
    </source>
</evidence>
<comment type="catalytic activity">
    <reaction evidence="1 14 15 16">
        <text>Endonucleolytic cleavage to 5'-phosphomonoester.</text>
        <dbReference type="EC" id="3.1.26.4"/>
    </reaction>
</comment>
<keyword evidence="13 14" id="KW-0464">Manganese</keyword>
<evidence type="ECO:0000259" key="17">
    <source>
        <dbReference type="PROSITE" id="PS51975"/>
    </source>
</evidence>
<evidence type="ECO:0000256" key="11">
    <source>
        <dbReference type="ARBA" id="ARBA00022759"/>
    </source>
</evidence>
<keyword evidence="10 14" id="KW-0479">Metal-binding</keyword>
<evidence type="ECO:0000256" key="15">
    <source>
        <dbReference type="PROSITE-ProRule" id="PRU01319"/>
    </source>
</evidence>
<comment type="subcellular location">
    <subcellularLocation>
        <location evidence="4 14">Cytoplasm</location>
    </subcellularLocation>
</comment>
<evidence type="ECO:0000256" key="8">
    <source>
        <dbReference type="ARBA" id="ARBA00022490"/>
    </source>
</evidence>
<evidence type="ECO:0000256" key="1">
    <source>
        <dbReference type="ARBA" id="ARBA00000077"/>
    </source>
</evidence>
<comment type="similarity">
    <text evidence="5 14 16">Belongs to the RNase HII family.</text>
</comment>
<keyword evidence="19" id="KW-1185">Reference proteome</keyword>
<comment type="cofactor">
    <cofactor evidence="2">
        <name>Mg(2+)</name>
        <dbReference type="ChEBI" id="CHEBI:18420"/>
    </cofactor>
</comment>
<dbReference type="PROSITE" id="PS51975">
    <property type="entry name" value="RNASE_H_2"/>
    <property type="match status" value="1"/>
</dbReference>
<dbReference type="Pfam" id="PF01351">
    <property type="entry name" value="RNase_HII"/>
    <property type="match status" value="1"/>
</dbReference>
<keyword evidence="12 14" id="KW-0378">Hydrolase</keyword>
<dbReference type="Gene3D" id="3.30.420.10">
    <property type="entry name" value="Ribonuclease H-like superfamily/Ribonuclease H"/>
    <property type="match status" value="1"/>
</dbReference>
<dbReference type="SUPFAM" id="SSF53098">
    <property type="entry name" value="Ribonuclease H-like"/>
    <property type="match status" value="1"/>
</dbReference>
<evidence type="ECO:0000313" key="19">
    <source>
        <dbReference type="Proteomes" id="UP001500839"/>
    </source>
</evidence>
<dbReference type="NCBIfam" id="NF000595">
    <property type="entry name" value="PRK00015.1-3"/>
    <property type="match status" value="1"/>
</dbReference>
<feature type="domain" description="RNase H type-2" evidence="17">
    <location>
        <begin position="40"/>
        <end position="231"/>
    </location>
</feature>
<keyword evidence="11 14" id="KW-0255">Endonuclease</keyword>
<evidence type="ECO:0000313" key="18">
    <source>
        <dbReference type="EMBL" id="GAA4816309.1"/>
    </source>
</evidence>
<dbReference type="CDD" id="cd07182">
    <property type="entry name" value="RNase_HII_bacteria_HII_like"/>
    <property type="match status" value="1"/>
</dbReference>
<reference evidence="19" key="1">
    <citation type="journal article" date="2019" name="Int. J. Syst. Evol. Microbiol.">
        <title>The Global Catalogue of Microorganisms (GCM) 10K type strain sequencing project: providing services to taxonomists for standard genome sequencing and annotation.</title>
        <authorList>
            <consortium name="The Broad Institute Genomics Platform"/>
            <consortium name="The Broad Institute Genome Sequencing Center for Infectious Disease"/>
            <person name="Wu L."/>
            <person name="Ma J."/>
        </authorList>
    </citation>
    <scope>NUCLEOTIDE SEQUENCE [LARGE SCALE GENOMIC DNA]</scope>
    <source>
        <strain evidence="19">JCM 18542</strain>
    </source>
</reference>
<dbReference type="HAMAP" id="MF_00052_B">
    <property type="entry name" value="RNase_HII_B"/>
    <property type="match status" value="1"/>
</dbReference>
<dbReference type="EC" id="3.1.26.4" evidence="6 14"/>
<feature type="binding site" evidence="14 15">
    <location>
        <position position="46"/>
    </location>
    <ligand>
        <name>a divalent metal cation</name>
        <dbReference type="ChEBI" id="CHEBI:60240"/>
    </ligand>
</feature>
<evidence type="ECO:0000256" key="4">
    <source>
        <dbReference type="ARBA" id="ARBA00004496"/>
    </source>
</evidence>
<dbReference type="InterPro" id="IPR001352">
    <property type="entry name" value="RNase_HII/HIII"/>
</dbReference>
<dbReference type="PANTHER" id="PTHR10954:SF18">
    <property type="entry name" value="RIBONUCLEASE HII"/>
    <property type="match status" value="1"/>
</dbReference>
<evidence type="ECO:0000256" key="5">
    <source>
        <dbReference type="ARBA" id="ARBA00007383"/>
    </source>
</evidence>
<evidence type="ECO:0000256" key="13">
    <source>
        <dbReference type="ARBA" id="ARBA00023211"/>
    </source>
</evidence>
<dbReference type="InterPro" id="IPR036397">
    <property type="entry name" value="RNaseH_sf"/>
</dbReference>
<keyword evidence="8 14" id="KW-0963">Cytoplasm</keyword>
<sequence>MTGTGRRIAGRDARWPPRTAVRGASGLRAMESALYRAGMGPVAGVDEAGRGACAGPLVVAACILGPRRHAALARLGDSKRLTARTREQLFPMIQRLAVAHAIVFIGPDEVDGSGVHAANIEGMRRAVAGLGQPPGYVLTDGFRVAGMPSASLSVIGGDGASACVAAASVLAKVARDRAMVALDGDVPGYGFAVHKGYATAAHRAALEELGPSRVHRFSYANIASLSARCATGAAVDGSRAAQG</sequence>
<comment type="caution">
    <text evidence="18">The sequence shown here is derived from an EMBL/GenBank/DDBJ whole genome shotgun (WGS) entry which is preliminary data.</text>
</comment>
<organism evidence="18 19">
    <name type="scientific">Tomitella cavernea</name>
    <dbReference type="NCBI Taxonomy" id="1387982"/>
    <lineage>
        <taxon>Bacteria</taxon>
        <taxon>Bacillati</taxon>
        <taxon>Actinomycetota</taxon>
        <taxon>Actinomycetes</taxon>
        <taxon>Mycobacteriales</taxon>
        <taxon>Tomitella</taxon>
    </lineage>
</organism>
<name>A0ABP9CUB8_9ACTN</name>
<evidence type="ECO:0000256" key="7">
    <source>
        <dbReference type="ARBA" id="ARBA00019179"/>
    </source>
</evidence>
<evidence type="ECO:0000256" key="9">
    <source>
        <dbReference type="ARBA" id="ARBA00022722"/>
    </source>
</evidence>
<comment type="cofactor">
    <cofactor evidence="14 15">
        <name>Mn(2+)</name>
        <dbReference type="ChEBI" id="CHEBI:29035"/>
    </cofactor>
    <cofactor evidence="14 15">
        <name>Mg(2+)</name>
        <dbReference type="ChEBI" id="CHEBI:18420"/>
    </cofactor>
    <text evidence="14 15">Manganese or magnesium. Binds 1 divalent metal ion per monomer in the absence of substrate. May bind a second metal ion after substrate binding.</text>
</comment>
<keyword evidence="9 14" id="KW-0540">Nuclease</keyword>
<dbReference type="PANTHER" id="PTHR10954">
    <property type="entry name" value="RIBONUCLEASE H2 SUBUNIT A"/>
    <property type="match status" value="1"/>
</dbReference>
<evidence type="ECO:0000256" key="12">
    <source>
        <dbReference type="ARBA" id="ARBA00022801"/>
    </source>
</evidence>
<evidence type="ECO:0000256" key="10">
    <source>
        <dbReference type="ARBA" id="ARBA00022723"/>
    </source>
</evidence>
<dbReference type="EMBL" id="BAABKQ010000001">
    <property type="protein sequence ID" value="GAA4816309.1"/>
    <property type="molecule type" value="Genomic_DNA"/>
</dbReference>
<feature type="binding site" evidence="14 15">
    <location>
        <position position="140"/>
    </location>
    <ligand>
        <name>a divalent metal cation</name>
        <dbReference type="ChEBI" id="CHEBI:60240"/>
    </ligand>
</feature>
<gene>
    <name evidence="14" type="primary">rnhB</name>
    <name evidence="18" type="ORF">GCM10023353_23050</name>
</gene>
<accession>A0ABP9CUB8</accession>
<evidence type="ECO:0000256" key="3">
    <source>
        <dbReference type="ARBA" id="ARBA00004065"/>
    </source>
</evidence>